<proteinExistence type="predicted"/>
<organism evidence="5 6">
    <name type="scientific">Heterorhabditis bacteriophora</name>
    <name type="common">Entomopathogenic nematode worm</name>
    <dbReference type="NCBI Taxonomy" id="37862"/>
    <lineage>
        <taxon>Eukaryota</taxon>
        <taxon>Metazoa</taxon>
        <taxon>Ecdysozoa</taxon>
        <taxon>Nematoda</taxon>
        <taxon>Chromadorea</taxon>
        <taxon>Rhabditida</taxon>
        <taxon>Rhabditina</taxon>
        <taxon>Rhabditomorpha</taxon>
        <taxon>Strongyloidea</taxon>
        <taxon>Heterorhabditidae</taxon>
        <taxon>Heterorhabditis</taxon>
    </lineage>
</organism>
<evidence type="ECO:0000256" key="4">
    <source>
        <dbReference type="ARBA" id="ARBA00023098"/>
    </source>
</evidence>
<name>A0A1I7XH47_HETBA</name>
<dbReference type="AlphaFoldDB" id="A0A1I7XH47"/>
<dbReference type="WBParaSite" id="Hba_16637">
    <property type="protein sequence ID" value="Hba_16637"/>
    <property type="gene ID" value="Hba_16637"/>
</dbReference>
<dbReference type="Gene3D" id="3.40.50.1820">
    <property type="entry name" value="alpha/beta hydrolase"/>
    <property type="match status" value="1"/>
</dbReference>
<dbReference type="Pfam" id="PF03403">
    <property type="entry name" value="PAF-AH_p_II"/>
    <property type="match status" value="1"/>
</dbReference>
<dbReference type="GO" id="GO:0003847">
    <property type="term" value="F:1-alkyl-2-acetylglycerophosphocholine esterase activity"/>
    <property type="evidence" value="ECO:0007669"/>
    <property type="project" value="UniProtKB-EC"/>
</dbReference>
<accession>A0A1I7XH47</accession>
<dbReference type="GO" id="GO:0016042">
    <property type="term" value="P:lipid catabolic process"/>
    <property type="evidence" value="ECO:0007669"/>
    <property type="project" value="UniProtKB-KW"/>
</dbReference>
<dbReference type="InterPro" id="IPR029058">
    <property type="entry name" value="AB_hydrolase_fold"/>
</dbReference>
<protein>
    <recommendedName>
        <fullName evidence="1">1-alkyl-2-acetylglycerophosphocholine esterase</fullName>
        <ecNumber evidence="1">3.1.1.47</ecNumber>
    </recommendedName>
</protein>
<evidence type="ECO:0000256" key="1">
    <source>
        <dbReference type="ARBA" id="ARBA00013201"/>
    </source>
</evidence>
<dbReference type="EC" id="3.1.1.47" evidence="1"/>
<keyword evidence="5" id="KW-1185">Reference proteome</keyword>
<evidence type="ECO:0000256" key="3">
    <source>
        <dbReference type="ARBA" id="ARBA00022963"/>
    </source>
</evidence>
<dbReference type="PANTHER" id="PTHR10272:SF0">
    <property type="entry name" value="PLATELET-ACTIVATING FACTOR ACETYLHYDROLASE"/>
    <property type="match status" value="1"/>
</dbReference>
<keyword evidence="2" id="KW-0378">Hydrolase</keyword>
<sequence>MYPLEADHYERAVQPTLLINAGRWQWDDNIKKMHRLNQDTALRLVYTLRDGVHQTFTDFPFLVGPFFGKRFNLQGETEVETSMEAIVEISVSFLRRVHENNTVQSAINQLVEQKYSKFVIEGFDRDFSGEDIK</sequence>
<dbReference type="Proteomes" id="UP000095283">
    <property type="component" value="Unplaced"/>
</dbReference>
<evidence type="ECO:0000313" key="6">
    <source>
        <dbReference type="WBParaSite" id="Hba_16637"/>
    </source>
</evidence>
<evidence type="ECO:0000256" key="2">
    <source>
        <dbReference type="ARBA" id="ARBA00022801"/>
    </source>
</evidence>
<dbReference type="PANTHER" id="PTHR10272">
    <property type="entry name" value="PLATELET-ACTIVATING FACTOR ACETYLHYDROLASE"/>
    <property type="match status" value="1"/>
</dbReference>
<keyword evidence="4" id="KW-0443">Lipid metabolism</keyword>
<reference evidence="6" key="1">
    <citation type="submission" date="2016-11" db="UniProtKB">
        <authorList>
            <consortium name="WormBaseParasite"/>
        </authorList>
    </citation>
    <scope>IDENTIFICATION</scope>
</reference>
<evidence type="ECO:0000313" key="5">
    <source>
        <dbReference type="Proteomes" id="UP000095283"/>
    </source>
</evidence>
<keyword evidence="3" id="KW-0442">Lipid degradation</keyword>